<protein>
    <recommendedName>
        <fullName evidence="4">Pseudouridine synthase I TruA alpha/beta domain-containing protein</fullName>
    </recommendedName>
</protein>
<dbReference type="GO" id="GO:0003723">
    <property type="term" value="F:RNA binding"/>
    <property type="evidence" value="ECO:0007669"/>
    <property type="project" value="InterPro"/>
</dbReference>
<dbReference type="Gene3D" id="3.30.70.580">
    <property type="entry name" value="Pseudouridine synthase I, catalytic domain, N-terminal subdomain"/>
    <property type="match status" value="1"/>
</dbReference>
<feature type="domain" description="Pseudouridine synthase I TruA alpha/beta" evidence="4">
    <location>
        <begin position="224"/>
        <end position="342"/>
    </location>
</feature>
<dbReference type="Proteomes" id="UP000728032">
    <property type="component" value="Unassembled WGS sequence"/>
</dbReference>
<dbReference type="Gene3D" id="3.30.70.660">
    <property type="entry name" value="Pseudouridine synthase I, catalytic domain, C-terminal subdomain"/>
    <property type="match status" value="1"/>
</dbReference>
<dbReference type="GO" id="GO:0031119">
    <property type="term" value="P:tRNA pseudouridine synthesis"/>
    <property type="evidence" value="ECO:0007669"/>
    <property type="project" value="TreeGrafter"/>
</dbReference>
<dbReference type="InterPro" id="IPR020095">
    <property type="entry name" value="PsdUridine_synth_TruA_C"/>
</dbReference>
<keyword evidence="6" id="KW-1185">Reference proteome</keyword>
<dbReference type="HAMAP" id="MF_00171">
    <property type="entry name" value="TruA"/>
    <property type="match status" value="1"/>
</dbReference>
<dbReference type="GO" id="GO:0009982">
    <property type="term" value="F:pseudouridine synthase activity"/>
    <property type="evidence" value="ECO:0007669"/>
    <property type="project" value="InterPro"/>
</dbReference>
<keyword evidence="3" id="KW-0413">Isomerase</keyword>
<dbReference type="NCBIfam" id="TIGR00071">
    <property type="entry name" value="hisT_truA"/>
    <property type="match status" value="1"/>
</dbReference>
<evidence type="ECO:0000313" key="6">
    <source>
        <dbReference type="Proteomes" id="UP000728032"/>
    </source>
</evidence>
<dbReference type="InterPro" id="IPR020094">
    <property type="entry name" value="TruA/RsuA/RluB/E/F_N"/>
</dbReference>
<name>A0A7R9LC60_9ACAR</name>
<dbReference type="InterPro" id="IPR020103">
    <property type="entry name" value="PsdUridine_synth_cat_dom_sf"/>
</dbReference>
<dbReference type="EMBL" id="CAJPVJ010000316">
    <property type="protein sequence ID" value="CAG2162043.1"/>
    <property type="molecule type" value="Genomic_DNA"/>
</dbReference>
<evidence type="ECO:0000256" key="2">
    <source>
        <dbReference type="ARBA" id="ARBA00022694"/>
    </source>
</evidence>
<gene>
    <name evidence="5" type="ORF">ONB1V03_LOCUS1644</name>
</gene>
<evidence type="ECO:0000256" key="3">
    <source>
        <dbReference type="ARBA" id="ARBA00023235"/>
    </source>
</evidence>
<dbReference type="SUPFAM" id="SSF55120">
    <property type="entry name" value="Pseudouridine synthase"/>
    <property type="match status" value="1"/>
</dbReference>
<dbReference type="EMBL" id="OC915141">
    <property type="protein sequence ID" value="CAD7638873.1"/>
    <property type="molecule type" value="Genomic_DNA"/>
</dbReference>
<evidence type="ECO:0000259" key="4">
    <source>
        <dbReference type="Pfam" id="PF01416"/>
    </source>
</evidence>
<sequence length="443" mass="51407">MDTTDELMTADELQKYSKEELIARMLSMQSHVRQLKNILNKRSGNSSDDKCRPRSERDFDFRKYKTRHIALKVLYLGWDYMGFAAQEDSHHTVEAALFEALTKTRLIRTRQTSNYHRCGRTDKGVSAFSQIISLDVRTNLKSGKGVITPEDYVDHSDGQTDESDPEEINYALILNNVLPEDIRVICWTPVETEFSSRFDCKSRTYKYLFPKGGLDIDRMRVGCDYLVGDHDFRNFCKMDVNNGVTNYRRNILSIHLQQYSTESNCNHFGCDENYSMYSLTITGTAFIWHQIRCIVALLFLVGQHREEPEIISQLLDVDRHPNKPQYCMATDFPLILFDCSYSGNDINEWIFDTKASVQLIKHLQSLWTKQMIKTDVIKLMLNSLTNDFKARNTCEDLSDNSSLIDALCMGVRHKVYKPLLQRPVCESLEQRISKCNKRTKIKD</sequence>
<evidence type="ECO:0000313" key="5">
    <source>
        <dbReference type="EMBL" id="CAD7638873.1"/>
    </source>
</evidence>
<dbReference type="GO" id="GO:0005737">
    <property type="term" value="C:cytoplasm"/>
    <property type="evidence" value="ECO:0007669"/>
    <property type="project" value="TreeGrafter"/>
</dbReference>
<reference evidence="5" key="1">
    <citation type="submission" date="2020-11" db="EMBL/GenBank/DDBJ databases">
        <authorList>
            <person name="Tran Van P."/>
        </authorList>
    </citation>
    <scope>NUCLEOTIDE SEQUENCE</scope>
</reference>
<dbReference type="PANTHER" id="PTHR11142">
    <property type="entry name" value="PSEUDOURIDYLATE SYNTHASE"/>
    <property type="match status" value="1"/>
</dbReference>
<dbReference type="FunFam" id="3.30.70.580:FF:000007">
    <property type="entry name" value="tRNA pseudouridine synthase"/>
    <property type="match status" value="1"/>
</dbReference>
<dbReference type="InterPro" id="IPR001406">
    <property type="entry name" value="PsdUridine_synth_TruA"/>
</dbReference>
<dbReference type="InterPro" id="IPR020097">
    <property type="entry name" value="PsdUridine_synth_TruA_a/b_dom"/>
</dbReference>
<comment type="similarity">
    <text evidence="1">Belongs to the tRNA pseudouridine synthase TruA family.</text>
</comment>
<dbReference type="Pfam" id="PF01416">
    <property type="entry name" value="PseudoU_synth_1"/>
    <property type="match status" value="1"/>
</dbReference>
<dbReference type="CDD" id="cd02569">
    <property type="entry name" value="PseudoU_synth_ScPus3"/>
    <property type="match status" value="1"/>
</dbReference>
<dbReference type="PANTHER" id="PTHR11142:SF5">
    <property type="entry name" value="TRNA PSEUDOURIDINE(38_39) SYNTHASE"/>
    <property type="match status" value="1"/>
</dbReference>
<accession>A0A7R9LC60</accession>
<dbReference type="GO" id="GO:0005634">
    <property type="term" value="C:nucleus"/>
    <property type="evidence" value="ECO:0007669"/>
    <property type="project" value="TreeGrafter"/>
</dbReference>
<evidence type="ECO:0000256" key="1">
    <source>
        <dbReference type="ARBA" id="ARBA00009375"/>
    </source>
</evidence>
<organism evidence="5">
    <name type="scientific">Oppiella nova</name>
    <dbReference type="NCBI Taxonomy" id="334625"/>
    <lineage>
        <taxon>Eukaryota</taxon>
        <taxon>Metazoa</taxon>
        <taxon>Ecdysozoa</taxon>
        <taxon>Arthropoda</taxon>
        <taxon>Chelicerata</taxon>
        <taxon>Arachnida</taxon>
        <taxon>Acari</taxon>
        <taxon>Acariformes</taxon>
        <taxon>Sarcoptiformes</taxon>
        <taxon>Oribatida</taxon>
        <taxon>Brachypylina</taxon>
        <taxon>Oppioidea</taxon>
        <taxon>Oppiidae</taxon>
        <taxon>Oppiella</taxon>
    </lineage>
</organism>
<keyword evidence="2" id="KW-0819">tRNA processing</keyword>
<dbReference type="InterPro" id="IPR041707">
    <property type="entry name" value="Pus3-like"/>
</dbReference>
<dbReference type="AlphaFoldDB" id="A0A7R9LC60"/>
<proteinExistence type="inferred from homology"/>
<dbReference type="GO" id="GO:1990481">
    <property type="term" value="P:mRNA pseudouridine synthesis"/>
    <property type="evidence" value="ECO:0007669"/>
    <property type="project" value="TreeGrafter"/>
</dbReference>
<dbReference type="OrthoDB" id="25767at2759"/>